<feature type="domain" description="Transcriptional regulator DauR-like HTH" evidence="2">
    <location>
        <begin position="150"/>
        <end position="209"/>
    </location>
</feature>
<dbReference type="GO" id="GO:0003677">
    <property type="term" value="F:DNA binding"/>
    <property type="evidence" value="ECO:0007669"/>
    <property type="project" value="UniProtKB-KW"/>
</dbReference>
<evidence type="ECO:0000259" key="2">
    <source>
        <dbReference type="Pfam" id="PF13309"/>
    </source>
</evidence>
<dbReference type="PANTHER" id="PTHR35568:SF1">
    <property type="entry name" value="TRANSCRIPTIONAL REGULATOR DAUR"/>
    <property type="match status" value="1"/>
</dbReference>
<dbReference type="InterPro" id="IPR013559">
    <property type="entry name" value="YheO"/>
</dbReference>
<accession>A0A154BW13</accession>
<comment type="caution">
    <text evidence="3">The sequence shown here is derived from an EMBL/GenBank/DDBJ whole genome shotgun (WGS) entry which is preliminary data.</text>
</comment>
<keyword evidence="3" id="KW-0238">DNA-binding</keyword>
<dbReference type="AlphaFoldDB" id="A0A154BW13"/>
<evidence type="ECO:0000313" key="3">
    <source>
        <dbReference type="EMBL" id="KYZ78132.1"/>
    </source>
</evidence>
<dbReference type="EMBL" id="LSGP01000001">
    <property type="protein sequence ID" value="KYZ78132.1"/>
    <property type="molecule type" value="Genomic_DNA"/>
</dbReference>
<protein>
    <submittedName>
        <fullName evidence="3">DNA-binding protein</fullName>
    </submittedName>
</protein>
<dbReference type="InterPro" id="IPR039446">
    <property type="entry name" value="DauR-like"/>
</dbReference>
<dbReference type="Pfam" id="PF08348">
    <property type="entry name" value="PAS_6"/>
    <property type="match status" value="1"/>
</dbReference>
<dbReference type="PANTHER" id="PTHR35568">
    <property type="entry name" value="TRANSCRIPTIONAL REGULATOR DAUR"/>
    <property type="match status" value="1"/>
</dbReference>
<keyword evidence="4" id="KW-1185">Reference proteome</keyword>
<proteinExistence type="predicted"/>
<dbReference type="Pfam" id="PF13309">
    <property type="entry name" value="HTH_22"/>
    <property type="match status" value="1"/>
</dbReference>
<organism evidence="3 4">
    <name type="scientific">Anaerosporomusa subterranea</name>
    <dbReference type="NCBI Taxonomy" id="1794912"/>
    <lineage>
        <taxon>Bacteria</taxon>
        <taxon>Bacillati</taxon>
        <taxon>Bacillota</taxon>
        <taxon>Negativicutes</taxon>
        <taxon>Acetonemataceae</taxon>
        <taxon>Anaerosporomusa</taxon>
    </lineage>
</organism>
<sequence>MLNKVIEQYIPIAQLIAKTFGNDCEVVIHDLEVPQNSVVYTLNNHVTGRQVGQSFDHLVTQVLLSQNFSNDCSANYYFHTEDGRLIKSSTVLLRDVAKKVVGALCVNLDTTQITSNIHWLTAMLPGYSPNNHVGVPEASQNEIEHITEIVDDLIEKIIGNKDIAELKREEKIDMIRFMEQKGVFLIKGAIDKVAIKMGISKVTVYSYIDEAKGK</sequence>
<dbReference type="Proteomes" id="UP000076268">
    <property type="component" value="Unassembled WGS sequence"/>
</dbReference>
<name>A0A154BW13_ANASB</name>
<evidence type="ECO:0000313" key="4">
    <source>
        <dbReference type="Proteomes" id="UP000076268"/>
    </source>
</evidence>
<dbReference type="STRING" id="1794912.AXX12_00890"/>
<dbReference type="InterPro" id="IPR039445">
    <property type="entry name" value="DauR-like_HTH"/>
</dbReference>
<dbReference type="RefSeq" id="WP_066236827.1">
    <property type="nucleotide sequence ID" value="NZ_LSGP01000001.1"/>
</dbReference>
<reference evidence="3 4" key="1">
    <citation type="submission" date="2016-02" db="EMBL/GenBank/DDBJ databases">
        <title>Anaerosporomusa subterraneum gen. nov., sp. nov., a spore-forming obligate anaerobe isolated from saprolite.</title>
        <authorList>
            <person name="Choi J.K."/>
            <person name="Shah M."/>
            <person name="Yee N."/>
        </authorList>
    </citation>
    <scope>NUCLEOTIDE SEQUENCE [LARGE SCALE GENOMIC DNA]</scope>
    <source>
        <strain evidence="3 4">RU4</strain>
    </source>
</reference>
<gene>
    <name evidence="3" type="ORF">AXX12_00890</name>
</gene>
<evidence type="ECO:0000259" key="1">
    <source>
        <dbReference type="Pfam" id="PF08348"/>
    </source>
</evidence>
<feature type="domain" description="YheO-like" evidence="1">
    <location>
        <begin position="6"/>
        <end position="114"/>
    </location>
</feature>
<dbReference type="OrthoDB" id="9796595at2"/>